<evidence type="ECO:0000313" key="4">
    <source>
        <dbReference type="EMBL" id="MCD5315216.1"/>
    </source>
</evidence>
<keyword evidence="2" id="KW-1133">Transmembrane helix</keyword>
<evidence type="ECO:0000259" key="3">
    <source>
        <dbReference type="Pfam" id="PF25302"/>
    </source>
</evidence>
<feature type="domain" description="NAD glycohydrolase translocation F5/8 type C" evidence="3">
    <location>
        <begin position="123"/>
        <end position="253"/>
    </location>
</feature>
<evidence type="ECO:0000256" key="1">
    <source>
        <dbReference type="SAM" id="MobiDB-lite"/>
    </source>
</evidence>
<feature type="transmembrane region" description="Helical" evidence="2">
    <location>
        <begin position="49"/>
        <end position="71"/>
    </location>
</feature>
<keyword evidence="5" id="KW-1185">Reference proteome</keyword>
<feature type="region of interest" description="Disordered" evidence="1">
    <location>
        <begin position="74"/>
        <end position="94"/>
    </location>
</feature>
<reference evidence="4" key="1">
    <citation type="submission" date="2021-11" db="EMBL/GenBank/DDBJ databases">
        <title>Streptomyces corallinus and Kineosporia corallina sp. nov., two new coral-derived marine actinobacteria.</title>
        <authorList>
            <person name="Buangrab K."/>
            <person name="Sutthacheep M."/>
            <person name="Yeemin T."/>
            <person name="Harunari E."/>
            <person name="Igarashi Y."/>
            <person name="Sripreechasak P."/>
            <person name="Kanchanasin P."/>
            <person name="Tanasupawat S."/>
            <person name="Phongsopitanun W."/>
        </authorList>
    </citation>
    <scope>NUCLEOTIDE SEQUENCE</scope>
    <source>
        <strain evidence="4">JCM 31032</strain>
    </source>
</reference>
<keyword evidence="2" id="KW-0472">Membrane</keyword>
<organism evidence="4 5">
    <name type="scientific">Kineosporia babensis</name>
    <dbReference type="NCBI Taxonomy" id="499548"/>
    <lineage>
        <taxon>Bacteria</taxon>
        <taxon>Bacillati</taxon>
        <taxon>Actinomycetota</taxon>
        <taxon>Actinomycetes</taxon>
        <taxon>Kineosporiales</taxon>
        <taxon>Kineosporiaceae</taxon>
        <taxon>Kineosporia</taxon>
    </lineage>
</organism>
<dbReference type="NCBIfam" id="NF047619">
    <property type="entry name" value="NADase_discoid"/>
    <property type="match status" value="1"/>
</dbReference>
<dbReference type="InterPro" id="IPR008979">
    <property type="entry name" value="Galactose-bd-like_sf"/>
</dbReference>
<evidence type="ECO:0000256" key="2">
    <source>
        <dbReference type="SAM" id="Phobius"/>
    </source>
</evidence>
<evidence type="ECO:0000313" key="5">
    <source>
        <dbReference type="Proteomes" id="UP001138997"/>
    </source>
</evidence>
<dbReference type="AlphaFoldDB" id="A0A9X1NL95"/>
<dbReference type="EMBL" id="JAJOMB010000020">
    <property type="protein sequence ID" value="MCD5315216.1"/>
    <property type="molecule type" value="Genomic_DNA"/>
</dbReference>
<dbReference type="SUPFAM" id="SSF49785">
    <property type="entry name" value="Galactose-binding domain-like"/>
    <property type="match status" value="1"/>
</dbReference>
<dbReference type="InterPro" id="IPR057561">
    <property type="entry name" value="NADase_transloc"/>
</dbReference>
<proteinExistence type="predicted"/>
<dbReference type="Gene3D" id="2.60.120.260">
    <property type="entry name" value="Galactose-binding domain-like"/>
    <property type="match status" value="1"/>
</dbReference>
<dbReference type="RefSeq" id="WP_231448016.1">
    <property type="nucleotide sequence ID" value="NZ_JAJOMB010000020.1"/>
</dbReference>
<dbReference type="Proteomes" id="UP001138997">
    <property type="component" value="Unassembled WGS sequence"/>
</dbReference>
<name>A0A9X1NL95_9ACTN</name>
<comment type="caution">
    <text evidence="4">The sequence shown here is derived from an EMBL/GenBank/DDBJ whole genome shotgun (WGS) entry which is preliminary data.</text>
</comment>
<dbReference type="Pfam" id="PF25302">
    <property type="entry name" value="NADase_transloc"/>
    <property type="match status" value="1"/>
</dbReference>
<keyword evidence="2" id="KW-0812">Transmembrane</keyword>
<protein>
    <recommendedName>
        <fullName evidence="3">NAD glycohydrolase translocation F5/8 type C domain-containing protein</fullName>
    </recommendedName>
</protein>
<accession>A0A9X1NL95</accession>
<sequence>MTCTRCGAGYLLADPECPRCGLELQAALPSVSGNALTPVRTTRDSERPWIIRGVSVVGVLICVFVGLQFAASRSGDDASSSLRPADLPSGVASTGTAAPTTVVNLAKSATIVADRTADPAEDAAGDPVTYGTEHLTDEDPNTAWRAPGFYSDEFITITLPAASTIQTVGLTNGYTKVDPVSGEDRYPAGRRIRSVTWMFDNGLSVNQSLEDETREIQYMTIEAVQSRTVRLRVNQTTTPGQFTDDYTAISELFVG</sequence>
<gene>
    <name evidence="4" type="ORF">LR394_30375</name>
</gene>